<dbReference type="KEGG" id="rmar:GBA65_09800"/>
<dbReference type="InterPro" id="IPR011004">
    <property type="entry name" value="Trimer_LpxA-like_sf"/>
</dbReference>
<dbReference type="InterPro" id="IPR050484">
    <property type="entry name" value="Transf_Hexapept/Carb_Anhydrase"/>
</dbReference>
<dbReference type="Proteomes" id="UP000502706">
    <property type="component" value="Chromosome"/>
</dbReference>
<dbReference type="InterPro" id="IPR047324">
    <property type="entry name" value="LbH_gamma_CA-like"/>
</dbReference>
<organism evidence="1 2">
    <name type="scientific">Rubrobacter marinus</name>
    <dbReference type="NCBI Taxonomy" id="2653852"/>
    <lineage>
        <taxon>Bacteria</taxon>
        <taxon>Bacillati</taxon>
        <taxon>Actinomycetota</taxon>
        <taxon>Rubrobacteria</taxon>
        <taxon>Rubrobacterales</taxon>
        <taxon>Rubrobacteraceae</taxon>
        <taxon>Rubrobacter</taxon>
    </lineage>
</organism>
<evidence type="ECO:0000313" key="1">
    <source>
        <dbReference type="EMBL" id="QIN78765.1"/>
    </source>
</evidence>
<proteinExistence type="predicted"/>
<accession>A0A6G8PX48</accession>
<dbReference type="PANTHER" id="PTHR13061:SF29">
    <property type="entry name" value="GAMMA CARBONIC ANHYDRASE-LIKE 1, MITOCHONDRIAL-RELATED"/>
    <property type="match status" value="1"/>
</dbReference>
<reference evidence="1 2" key="1">
    <citation type="submission" date="2019-10" db="EMBL/GenBank/DDBJ databases">
        <title>Rubrobacter sp nov SCSIO 52915 isolated from a deep-sea sediment in the South China Sea.</title>
        <authorList>
            <person name="Chen R.W."/>
        </authorList>
    </citation>
    <scope>NUCLEOTIDE SEQUENCE [LARGE SCALE GENOMIC DNA]</scope>
    <source>
        <strain evidence="1 2">SCSIO 52915</strain>
    </source>
</reference>
<name>A0A6G8PX48_9ACTN</name>
<dbReference type="Gene3D" id="2.160.10.10">
    <property type="entry name" value="Hexapeptide repeat proteins"/>
    <property type="match status" value="1"/>
</dbReference>
<dbReference type="SUPFAM" id="SSF51161">
    <property type="entry name" value="Trimeric LpxA-like enzymes"/>
    <property type="match status" value="1"/>
</dbReference>
<dbReference type="AlphaFoldDB" id="A0A6G8PX48"/>
<dbReference type="EMBL" id="CP045121">
    <property type="protein sequence ID" value="QIN78765.1"/>
    <property type="molecule type" value="Genomic_DNA"/>
</dbReference>
<protein>
    <submittedName>
        <fullName evidence="1">Gamma carbonic anhydrase family protein</fullName>
    </submittedName>
</protein>
<dbReference type="RefSeq" id="WP_166396439.1">
    <property type="nucleotide sequence ID" value="NZ_CP045121.1"/>
</dbReference>
<dbReference type="InterPro" id="IPR001451">
    <property type="entry name" value="Hexapep"/>
</dbReference>
<dbReference type="Pfam" id="PF00132">
    <property type="entry name" value="Hexapep"/>
    <property type="match status" value="1"/>
</dbReference>
<keyword evidence="2" id="KW-1185">Reference proteome</keyword>
<dbReference type="PANTHER" id="PTHR13061">
    <property type="entry name" value="DYNACTIN SUBUNIT P25"/>
    <property type="match status" value="1"/>
</dbReference>
<gene>
    <name evidence="1" type="ORF">GBA65_09800</name>
</gene>
<sequence>MAHFLAFEGKEPRVAPDAFVAPTAVLVGDVVVEEGASVWFGAVLRGDFNRIVVGAGSTVQDNSVLHTAEDQPTVIGANVTVGHLSMLEGCTVGDGALIGMGSIVLNRARVGKGAMLAAGSVVREGGEIPPEVLAAGVPAQVKKELGGSSSEWVQTAAREYQSLRLKYMGRPEYSMGESGKGEA</sequence>
<dbReference type="CDD" id="cd04645">
    <property type="entry name" value="LbH_gamma_CA_like"/>
    <property type="match status" value="1"/>
</dbReference>
<evidence type="ECO:0000313" key="2">
    <source>
        <dbReference type="Proteomes" id="UP000502706"/>
    </source>
</evidence>